<evidence type="ECO:0000256" key="1">
    <source>
        <dbReference type="ARBA" id="ARBA00010791"/>
    </source>
</evidence>
<evidence type="ECO:0000313" key="10">
    <source>
        <dbReference type="EMBL" id="KIM25552.1"/>
    </source>
</evidence>
<gene>
    <name evidence="10" type="ORF">M408DRAFT_331108</name>
</gene>
<dbReference type="STRING" id="933852.A0A0C2X8J3"/>
<feature type="domain" description="Protein kinase" evidence="9">
    <location>
        <begin position="21"/>
        <end position="288"/>
    </location>
</feature>
<dbReference type="PANTHER" id="PTHR24346">
    <property type="entry name" value="MAP/MICROTUBULE AFFINITY-REGULATING KINASE"/>
    <property type="match status" value="1"/>
</dbReference>
<name>A0A0C2X8J3_SERVB</name>
<reference evidence="10 11" key="1">
    <citation type="submission" date="2014-04" db="EMBL/GenBank/DDBJ databases">
        <authorList>
            <consortium name="DOE Joint Genome Institute"/>
            <person name="Kuo A."/>
            <person name="Zuccaro A."/>
            <person name="Kohler A."/>
            <person name="Nagy L.G."/>
            <person name="Floudas D."/>
            <person name="Copeland A."/>
            <person name="Barry K.W."/>
            <person name="Cichocki N."/>
            <person name="Veneault-Fourrey C."/>
            <person name="LaButti K."/>
            <person name="Lindquist E.A."/>
            <person name="Lipzen A."/>
            <person name="Lundell T."/>
            <person name="Morin E."/>
            <person name="Murat C."/>
            <person name="Sun H."/>
            <person name="Tunlid A."/>
            <person name="Henrissat B."/>
            <person name="Grigoriev I.V."/>
            <person name="Hibbett D.S."/>
            <person name="Martin F."/>
            <person name="Nordberg H.P."/>
            <person name="Cantor M.N."/>
            <person name="Hua S.X."/>
        </authorList>
    </citation>
    <scope>NUCLEOTIDE SEQUENCE [LARGE SCALE GENOMIC DNA]</scope>
    <source>
        <strain evidence="10 11">MAFF 305830</strain>
    </source>
</reference>
<organism evidence="10 11">
    <name type="scientific">Serendipita vermifera MAFF 305830</name>
    <dbReference type="NCBI Taxonomy" id="933852"/>
    <lineage>
        <taxon>Eukaryota</taxon>
        <taxon>Fungi</taxon>
        <taxon>Dikarya</taxon>
        <taxon>Basidiomycota</taxon>
        <taxon>Agaricomycotina</taxon>
        <taxon>Agaricomycetes</taxon>
        <taxon>Sebacinales</taxon>
        <taxon>Serendipitaceae</taxon>
        <taxon>Serendipita</taxon>
    </lineage>
</organism>
<dbReference type="Proteomes" id="UP000054097">
    <property type="component" value="Unassembled WGS sequence"/>
</dbReference>
<dbReference type="InterPro" id="IPR000719">
    <property type="entry name" value="Prot_kinase_dom"/>
</dbReference>
<dbReference type="SMART" id="SM00220">
    <property type="entry name" value="S_TKc"/>
    <property type="match status" value="1"/>
</dbReference>
<dbReference type="InterPro" id="IPR011009">
    <property type="entry name" value="Kinase-like_dom_sf"/>
</dbReference>
<dbReference type="PROSITE" id="PS00107">
    <property type="entry name" value="PROTEIN_KINASE_ATP"/>
    <property type="match status" value="1"/>
</dbReference>
<dbReference type="GO" id="GO:0005737">
    <property type="term" value="C:cytoplasm"/>
    <property type="evidence" value="ECO:0007669"/>
    <property type="project" value="TreeGrafter"/>
</dbReference>
<feature type="binding site" evidence="7">
    <location>
        <position position="52"/>
    </location>
    <ligand>
        <name>ATP</name>
        <dbReference type="ChEBI" id="CHEBI:30616"/>
    </ligand>
</feature>
<dbReference type="PROSITE" id="PS50011">
    <property type="entry name" value="PROTEIN_KINASE_DOM"/>
    <property type="match status" value="1"/>
</dbReference>
<dbReference type="GO" id="GO:0004674">
    <property type="term" value="F:protein serine/threonine kinase activity"/>
    <property type="evidence" value="ECO:0007669"/>
    <property type="project" value="UniProtKB-KW"/>
</dbReference>
<dbReference type="PROSITE" id="PS00108">
    <property type="entry name" value="PROTEIN_KINASE_ST"/>
    <property type="match status" value="1"/>
</dbReference>
<dbReference type="HOGENOM" id="CLU_000288_172_5_1"/>
<dbReference type="InterPro" id="IPR008271">
    <property type="entry name" value="Ser/Thr_kinase_AS"/>
</dbReference>
<evidence type="ECO:0000256" key="4">
    <source>
        <dbReference type="ARBA" id="ARBA00022741"/>
    </source>
</evidence>
<dbReference type="Pfam" id="PF00069">
    <property type="entry name" value="Pkinase"/>
    <property type="match status" value="1"/>
</dbReference>
<dbReference type="EMBL" id="KN824313">
    <property type="protein sequence ID" value="KIM25552.1"/>
    <property type="molecule type" value="Genomic_DNA"/>
</dbReference>
<dbReference type="AlphaFoldDB" id="A0A0C2X8J3"/>
<dbReference type="InterPro" id="IPR017441">
    <property type="entry name" value="Protein_kinase_ATP_BS"/>
</dbReference>
<dbReference type="GO" id="GO:0005524">
    <property type="term" value="F:ATP binding"/>
    <property type="evidence" value="ECO:0007669"/>
    <property type="project" value="UniProtKB-UniRule"/>
</dbReference>
<dbReference type="OrthoDB" id="541276at2759"/>
<protein>
    <recommendedName>
        <fullName evidence="9">Protein kinase domain-containing protein</fullName>
    </recommendedName>
</protein>
<dbReference type="Gene3D" id="1.10.510.10">
    <property type="entry name" value="Transferase(Phosphotransferase) domain 1"/>
    <property type="match status" value="1"/>
</dbReference>
<evidence type="ECO:0000256" key="2">
    <source>
        <dbReference type="ARBA" id="ARBA00022527"/>
    </source>
</evidence>
<evidence type="ECO:0000259" key="9">
    <source>
        <dbReference type="PROSITE" id="PS50011"/>
    </source>
</evidence>
<evidence type="ECO:0000256" key="3">
    <source>
        <dbReference type="ARBA" id="ARBA00022679"/>
    </source>
</evidence>
<evidence type="ECO:0000256" key="5">
    <source>
        <dbReference type="ARBA" id="ARBA00022777"/>
    </source>
</evidence>
<dbReference type="SUPFAM" id="SSF56112">
    <property type="entry name" value="Protein kinase-like (PK-like)"/>
    <property type="match status" value="1"/>
</dbReference>
<accession>A0A0C2X8J3</accession>
<evidence type="ECO:0000256" key="8">
    <source>
        <dbReference type="RuleBase" id="RU000304"/>
    </source>
</evidence>
<keyword evidence="6 7" id="KW-0067">ATP-binding</keyword>
<keyword evidence="4 7" id="KW-0547">Nucleotide-binding</keyword>
<dbReference type="PANTHER" id="PTHR24346:SF82">
    <property type="entry name" value="KP78A-RELATED"/>
    <property type="match status" value="1"/>
</dbReference>
<keyword evidence="11" id="KW-1185">Reference proteome</keyword>
<dbReference type="GO" id="GO:0035556">
    <property type="term" value="P:intracellular signal transduction"/>
    <property type="evidence" value="ECO:0007669"/>
    <property type="project" value="TreeGrafter"/>
</dbReference>
<evidence type="ECO:0000256" key="7">
    <source>
        <dbReference type="PROSITE-ProRule" id="PRU10141"/>
    </source>
</evidence>
<proteinExistence type="inferred from homology"/>
<keyword evidence="5" id="KW-0418">Kinase</keyword>
<reference evidence="11" key="2">
    <citation type="submission" date="2015-01" db="EMBL/GenBank/DDBJ databases">
        <title>Evolutionary Origins and Diversification of the Mycorrhizal Mutualists.</title>
        <authorList>
            <consortium name="DOE Joint Genome Institute"/>
            <consortium name="Mycorrhizal Genomics Consortium"/>
            <person name="Kohler A."/>
            <person name="Kuo A."/>
            <person name="Nagy L.G."/>
            <person name="Floudas D."/>
            <person name="Copeland A."/>
            <person name="Barry K.W."/>
            <person name="Cichocki N."/>
            <person name="Veneault-Fourrey C."/>
            <person name="LaButti K."/>
            <person name="Lindquist E.A."/>
            <person name="Lipzen A."/>
            <person name="Lundell T."/>
            <person name="Morin E."/>
            <person name="Murat C."/>
            <person name="Riley R."/>
            <person name="Ohm R."/>
            <person name="Sun H."/>
            <person name="Tunlid A."/>
            <person name="Henrissat B."/>
            <person name="Grigoriev I.V."/>
            <person name="Hibbett D.S."/>
            <person name="Martin F."/>
        </authorList>
    </citation>
    <scope>NUCLEOTIDE SEQUENCE [LARGE SCALE GENOMIC DNA]</scope>
    <source>
        <strain evidence="11">MAFF 305830</strain>
    </source>
</reference>
<evidence type="ECO:0000256" key="6">
    <source>
        <dbReference type="ARBA" id="ARBA00022840"/>
    </source>
</evidence>
<keyword evidence="2 8" id="KW-0723">Serine/threonine-protein kinase</keyword>
<keyword evidence="3" id="KW-0808">Transferase</keyword>
<sequence>MPAKSSLVPDFLGQVVDGGRLRLDRVLGSGAYGVCYEAHSFDKEGPSTYAVKCLLKTGLDERQRVFQKRELKLHAVASAHHGVITLHRVFEEGDCVFLVMDLAEGDLFGMITERHVYLGRDALIRHVFCQIIDALEYCHLRGIYHRDLKPENILCVNSGGKVMLSDFGLATSDPVSRDFGCGSSYYMSPECYGGIFERLTAYATRQNDIWALGVILVNLTCGRNPWRQASHHDDTFRAFVKDPEFLPNILPVSYACNQILKRIFSLNPQTRISLPELRIAIRAVNRFTMTNEELRRAPEACKAAARAAWVDAQKATRRYQALVPAIVIEEQAPDLIAVVISVSGDEQEELTDGENIHPISSSAGSEHISASISGQFAAPPVLPVRSIAPYHSSAPGALASLQPLLSALSSGSTAADTSGPTTPEWDLNATAAAGLPEVADEFTLDAPVADKATPPKPVVTAKAVEGAAPPVKEAPVGSIRGVKDLLRKVRF</sequence>
<comment type="similarity">
    <text evidence="1">Belongs to the protein kinase superfamily. CAMK Ser/Thr protein kinase family. NIM1 subfamily.</text>
</comment>
<evidence type="ECO:0000313" key="11">
    <source>
        <dbReference type="Proteomes" id="UP000054097"/>
    </source>
</evidence>